<dbReference type="OrthoDB" id="2881727at2759"/>
<gene>
    <name evidence="1" type="ORF">WOLCODRAFT_19309</name>
</gene>
<keyword evidence="2" id="KW-1185">Reference proteome</keyword>
<name>A0A2H3JYD5_WOLCO</name>
<reference evidence="1 2" key="1">
    <citation type="journal article" date="2012" name="Science">
        <title>The Paleozoic origin of enzymatic lignin decomposition reconstructed from 31 fungal genomes.</title>
        <authorList>
            <person name="Floudas D."/>
            <person name="Binder M."/>
            <person name="Riley R."/>
            <person name="Barry K."/>
            <person name="Blanchette R.A."/>
            <person name="Henrissat B."/>
            <person name="Martinez A.T."/>
            <person name="Otillar R."/>
            <person name="Spatafora J.W."/>
            <person name="Yadav J.S."/>
            <person name="Aerts A."/>
            <person name="Benoit I."/>
            <person name="Boyd A."/>
            <person name="Carlson A."/>
            <person name="Copeland A."/>
            <person name="Coutinho P.M."/>
            <person name="de Vries R.P."/>
            <person name="Ferreira P."/>
            <person name="Findley K."/>
            <person name="Foster B."/>
            <person name="Gaskell J."/>
            <person name="Glotzer D."/>
            <person name="Gorecki P."/>
            <person name="Heitman J."/>
            <person name="Hesse C."/>
            <person name="Hori C."/>
            <person name="Igarashi K."/>
            <person name="Jurgens J.A."/>
            <person name="Kallen N."/>
            <person name="Kersten P."/>
            <person name="Kohler A."/>
            <person name="Kuees U."/>
            <person name="Kumar T.K.A."/>
            <person name="Kuo A."/>
            <person name="LaButti K."/>
            <person name="Larrondo L.F."/>
            <person name="Lindquist E."/>
            <person name="Ling A."/>
            <person name="Lombard V."/>
            <person name="Lucas S."/>
            <person name="Lundell T."/>
            <person name="Martin R."/>
            <person name="McLaughlin D.J."/>
            <person name="Morgenstern I."/>
            <person name="Morin E."/>
            <person name="Murat C."/>
            <person name="Nagy L.G."/>
            <person name="Nolan M."/>
            <person name="Ohm R.A."/>
            <person name="Patyshakuliyeva A."/>
            <person name="Rokas A."/>
            <person name="Ruiz-Duenas F.J."/>
            <person name="Sabat G."/>
            <person name="Salamov A."/>
            <person name="Samejima M."/>
            <person name="Schmutz J."/>
            <person name="Slot J.C."/>
            <person name="St John F."/>
            <person name="Stenlid J."/>
            <person name="Sun H."/>
            <person name="Sun S."/>
            <person name="Syed K."/>
            <person name="Tsang A."/>
            <person name="Wiebenga A."/>
            <person name="Young D."/>
            <person name="Pisabarro A."/>
            <person name="Eastwood D.C."/>
            <person name="Martin F."/>
            <person name="Cullen D."/>
            <person name="Grigoriev I.V."/>
            <person name="Hibbett D.S."/>
        </authorList>
    </citation>
    <scope>NUCLEOTIDE SEQUENCE [LARGE SCALE GENOMIC DNA]</scope>
    <source>
        <strain evidence="1 2">MD-104</strain>
    </source>
</reference>
<organism evidence="1 2">
    <name type="scientific">Wolfiporia cocos (strain MD-104)</name>
    <name type="common">Brown rot fungus</name>
    <dbReference type="NCBI Taxonomy" id="742152"/>
    <lineage>
        <taxon>Eukaryota</taxon>
        <taxon>Fungi</taxon>
        <taxon>Dikarya</taxon>
        <taxon>Basidiomycota</taxon>
        <taxon>Agaricomycotina</taxon>
        <taxon>Agaricomycetes</taxon>
        <taxon>Polyporales</taxon>
        <taxon>Phaeolaceae</taxon>
        <taxon>Wolfiporia</taxon>
    </lineage>
</organism>
<dbReference type="EMBL" id="KB468168">
    <property type="protein sequence ID" value="PCH45013.1"/>
    <property type="molecule type" value="Genomic_DNA"/>
</dbReference>
<evidence type="ECO:0000313" key="1">
    <source>
        <dbReference type="EMBL" id="PCH45013.1"/>
    </source>
</evidence>
<dbReference type="Proteomes" id="UP000218811">
    <property type="component" value="Unassembled WGS sequence"/>
</dbReference>
<dbReference type="STRING" id="742152.A0A2H3JYD5"/>
<proteinExistence type="predicted"/>
<dbReference type="AlphaFoldDB" id="A0A2H3JYD5"/>
<evidence type="ECO:0000313" key="2">
    <source>
        <dbReference type="Proteomes" id="UP000218811"/>
    </source>
</evidence>
<sequence length="162" mass="17745">MPTIDWRLFEAAENTELAPSTTQNRLSELVQVLLNSLDMQSVSSADEGDERSDDEQGSDSEIEVVAYGNSQAENGESTYTLDILMHLPCSVFSQCQLDLFLWLLKANGVKDVPTVHSMKSTNAAFQHLCGIQSIAYKGALGHNYMVNNLSQIISQVSSIKAS</sequence>
<accession>A0A2H3JYD5</accession>
<protein>
    <submittedName>
        <fullName evidence="1">Uncharacterized protein</fullName>
    </submittedName>
</protein>